<reference evidence="2" key="1">
    <citation type="journal article" date="2014" name="Front. Microbiol.">
        <title>High frequency of phylogenetically diverse reductive dehalogenase-homologous genes in deep subseafloor sedimentary metagenomes.</title>
        <authorList>
            <person name="Kawai M."/>
            <person name="Futagami T."/>
            <person name="Toyoda A."/>
            <person name="Takaki Y."/>
            <person name="Nishi S."/>
            <person name="Hori S."/>
            <person name="Arai W."/>
            <person name="Tsubouchi T."/>
            <person name="Morono Y."/>
            <person name="Uchiyama I."/>
            <person name="Ito T."/>
            <person name="Fujiyama A."/>
            <person name="Inagaki F."/>
            <person name="Takami H."/>
        </authorList>
    </citation>
    <scope>NUCLEOTIDE SEQUENCE</scope>
    <source>
        <strain evidence="2">Expedition CK06-06</strain>
    </source>
</reference>
<name>X1AWY9_9ZZZZ</name>
<dbReference type="Pfam" id="PF04448">
    <property type="entry name" value="DUF551"/>
    <property type="match status" value="1"/>
</dbReference>
<dbReference type="EMBL" id="BART01012973">
    <property type="protein sequence ID" value="GAG87629.1"/>
    <property type="molecule type" value="Genomic_DNA"/>
</dbReference>
<evidence type="ECO:0000259" key="1">
    <source>
        <dbReference type="Pfam" id="PF04448"/>
    </source>
</evidence>
<proteinExistence type="predicted"/>
<gene>
    <name evidence="2" type="ORF">S01H4_26792</name>
</gene>
<dbReference type="AlphaFoldDB" id="X1AWY9"/>
<organism evidence="2">
    <name type="scientific">marine sediment metagenome</name>
    <dbReference type="NCBI Taxonomy" id="412755"/>
    <lineage>
        <taxon>unclassified sequences</taxon>
        <taxon>metagenomes</taxon>
        <taxon>ecological metagenomes</taxon>
    </lineage>
</organism>
<evidence type="ECO:0000313" key="2">
    <source>
        <dbReference type="EMBL" id="GAG87629.1"/>
    </source>
</evidence>
<protein>
    <recommendedName>
        <fullName evidence="1">DUF551 domain-containing protein</fullName>
    </recommendedName>
</protein>
<accession>X1AWY9</accession>
<comment type="caution">
    <text evidence="2">The sequence shown here is derived from an EMBL/GenBank/DDBJ whole genome shotgun (WGS) entry which is preliminary data.</text>
</comment>
<sequence length="100" mass="11774">MNKKQYIDKHFPLDIVTNSTLLAEKVRKRASDDLDNLDNWISVEDELPKESIEFNTLNTDGVVDTGFYFRGNWDTYMYTNKNITHYQPLPKPLPKPPKER</sequence>
<dbReference type="InterPro" id="IPR007539">
    <property type="entry name" value="DUF551"/>
</dbReference>
<feature type="domain" description="DUF551" evidence="1">
    <location>
        <begin position="40"/>
        <end position="92"/>
    </location>
</feature>